<sequence length="60" mass="7085">MPNQRIFRILLAIACFVFAGVKAWQIMQGEYEWIDIFFLIAFLGFGIMYVVLLNRNKPQE</sequence>
<protein>
    <submittedName>
        <fullName evidence="2">Uncharacterized protein</fullName>
    </submittedName>
</protein>
<evidence type="ECO:0000313" key="2">
    <source>
        <dbReference type="EMBL" id="PVY41672.1"/>
    </source>
</evidence>
<gene>
    <name evidence="2" type="ORF">C8E01_10443</name>
</gene>
<proteinExistence type="predicted"/>
<evidence type="ECO:0000313" key="3">
    <source>
        <dbReference type="Proteomes" id="UP000245466"/>
    </source>
</evidence>
<dbReference type="RefSeq" id="WP_133242739.1">
    <property type="nucleotide sequence ID" value="NZ_QEKI01000004.1"/>
</dbReference>
<reference evidence="2 3" key="1">
    <citation type="submission" date="2018-04" db="EMBL/GenBank/DDBJ databases">
        <title>Genomic Encyclopedia of Type Strains, Phase IV (KMG-IV): sequencing the most valuable type-strain genomes for metagenomic binning, comparative biology and taxonomic classification.</title>
        <authorList>
            <person name="Goeker M."/>
        </authorList>
    </citation>
    <scope>NUCLEOTIDE SEQUENCE [LARGE SCALE GENOMIC DNA]</scope>
    <source>
        <strain evidence="2 3">DSM 100231</strain>
    </source>
</reference>
<dbReference type="Proteomes" id="UP000245466">
    <property type="component" value="Unassembled WGS sequence"/>
</dbReference>
<comment type="caution">
    <text evidence="2">The sequence shown here is derived from an EMBL/GenBank/DDBJ whole genome shotgun (WGS) entry which is preliminary data.</text>
</comment>
<dbReference type="AlphaFoldDB" id="A0A2U1AZ68"/>
<keyword evidence="3" id="KW-1185">Reference proteome</keyword>
<name>A0A2U1AZ68_9BACT</name>
<dbReference type="OrthoDB" id="853850at2"/>
<keyword evidence="1" id="KW-0472">Membrane</keyword>
<evidence type="ECO:0000256" key="1">
    <source>
        <dbReference type="SAM" id="Phobius"/>
    </source>
</evidence>
<keyword evidence="1" id="KW-1133">Transmembrane helix</keyword>
<accession>A0A2U1AZ68</accession>
<keyword evidence="1" id="KW-0812">Transmembrane</keyword>
<organism evidence="2 3">
    <name type="scientific">Pontibacter virosus</name>
    <dbReference type="NCBI Taxonomy" id="1765052"/>
    <lineage>
        <taxon>Bacteria</taxon>
        <taxon>Pseudomonadati</taxon>
        <taxon>Bacteroidota</taxon>
        <taxon>Cytophagia</taxon>
        <taxon>Cytophagales</taxon>
        <taxon>Hymenobacteraceae</taxon>
        <taxon>Pontibacter</taxon>
    </lineage>
</organism>
<feature type="transmembrane region" description="Helical" evidence="1">
    <location>
        <begin position="33"/>
        <end position="53"/>
    </location>
</feature>
<dbReference type="EMBL" id="QEKI01000004">
    <property type="protein sequence ID" value="PVY41672.1"/>
    <property type="molecule type" value="Genomic_DNA"/>
</dbReference>